<dbReference type="RefSeq" id="WP_268046491.1">
    <property type="nucleotide sequence ID" value="NZ_CP104064.1"/>
</dbReference>
<dbReference type="Pfam" id="PF02826">
    <property type="entry name" value="2-Hacid_dh_C"/>
    <property type="match status" value="1"/>
</dbReference>
<evidence type="ECO:0000313" key="5">
    <source>
        <dbReference type="Proteomes" id="UP001164803"/>
    </source>
</evidence>
<evidence type="ECO:0000256" key="1">
    <source>
        <dbReference type="ARBA" id="ARBA00023002"/>
    </source>
</evidence>
<keyword evidence="5" id="KW-1185">Reference proteome</keyword>
<sequence>MDIRRIIVTGRLAEELEPLLTNERNREFRFVSERTLSQDLLNWADAFVGFQLYDGFDYRHLQWIHALGAGVDRFVGYLDPDGDAVLTRTVGPFGERITEYCLSYMLQDLQHHRVFLRAQREHKWSVLAPMPLKEQTVVIFGTGEIGRRVAETLATFGVKVCGVSLHGDARRGFSRVLSIRSIPSDTSPLSAADWVINTLPLTPATKELFDDRIFSVFNNVGLIQVGRGETVKTSALKRAMENKNVRFAVLDVFENEPLPADSDLWGEEDIRITPHIAALTTAAEAAESLLGTLRSMESGLPLTNRVNLKLGY</sequence>
<dbReference type="Proteomes" id="UP001164803">
    <property type="component" value="Chromosome"/>
</dbReference>
<evidence type="ECO:0000256" key="2">
    <source>
        <dbReference type="ARBA" id="ARBA00023027"/>
    </source>
</evidence>
<reference evidence="4" key="1">
    <citation type="submission" date="2022-08" db="EMBL/GenBank/DDBJ databases">
        <title>Alicyclobacillus dauci DSM2870, complete genome.</title>
        <authorList>
            <person name="Wang Q."/>
            <person name="Cai R."/>
            <person name="Wang Z."/>
        </authorList>
    </citation>
    <scope>NUCLEOTIDE SEQUENCE</scope>
    <source>
        <strain evidence="4">DSM 28700</strain>
    </source>
</reference>
<dbReference type="EMBL" id="CP104064">
    <property type="protein sequence ID" value="WAH38884.1"/>
    <property type="molecule type" value="Genomic_DNA"/>
</dbReference>
<dbReference type="CDD" id="cd05300">
    <property type="entry name" value="2-Hacid_dh_1"/>
    <property type="match status" value="1"/>
</dbReference>
<keyword evidence="1" id="KW-0560">Oxidoreductase</keyword>
<evidence type="ECO:0000259" key="3">
    <source>
        <dbReference type="Pfam" id="PF02826"/>
    </source>
</evidence>
<dbReference type="PANTHER" id="PTHR43333">
    <property type="entry name" value="2-HACID_DH_C DOMAIN-CONTAINING PROTEIN"/>
    <property type="match status" value="1"/>
</dbReference>
<dbReference type="SUPFAM" id="SSF51735">
    <property type="entry name" value="NAD(P)-binding Rossmann-fold domains"/>
    <property type="match status" value="1"/>
</dbReference>
<name>A0ABY6Z7L9_9BACL</name>
<proteinExistence type="predicted"/>
<gene>
    <name evidence="4" type="ORF">NZD86_10590</name>
</gene>
<accession>A0ABY6Z7L9</accession>
<dbReference type="PANTHER" id="PTHR43333:SF1">
    <property type="entry name" value="D-ISOMER SPECIFIC 2-HYDROXYACID DEHYDROGENASE NAD-BINDING DOMAIN-CONTAINING PROTEIN"/>
    <property type="match status" value="1"/>
</dbReference>
<protein>
    <submittedName>
        <fullName evidence="4">D-2-hydroxyacid dehydrogenase</fullName>
    </submittedName>
</protein>
<dbReference type="InterPro" id="IPR036291">
    <property type="entry name" value="NAD(P)-bd_dom_sf"/>
</dbReference>
<keyword evidence="2" id="KW-0520">NAD</keyword>
<feature type="domain" description="D-isomer specific 2-hydroxyacid dehydrogenase NAD-binding" evidence="3">
    <location>
        <begin position="103"/>
        <end position="277"/>
    </location>
</feature>
<organism evidence="4 5">
    <name type="scientific">Alicyclobacillus dauci</name>
    <dbReference type="NCBI Taxonomy" id="1475485"/>
    <lineage>
        <taxon>Bacteria</taxon>
        <taxon>Bacillati</taxon>
        <taxon>Bacillota</taxon>
        <taxon>Bacilli</taxon>
        <taxon>Bacillales</taxon>
        <taxon>Alicyclobacillaceae</taxon>
        <taxon>Alicyclobacillus</taxon>
    </lineage>
</organism>
<dbReference type="Gene3D" id="3.40.50.720">
    <property type="entry name" value="NAD(P)-binding Rossmann-like Domain"/>
    <property type="match status" value="2"/>
</dbReference>
<evidence type="ECO:0000313" key="4">
    <source>
        <dbReference type="EMBL" id="WAH38884.1"/>
    </source>
</evidence>
<dbReference type="InterPro" id="IPR006140">
    <property type="entry name" value="D-isomer_DH_NAD-bd"/>
</dbReference>